<evidence type="ECO:0000313" key="1">
    <source>
        <dbReference type="EMBL" id="JAD33142.1"/>
    </source>
</evidence>
<dbReference type="EMBL" id="GBRH01264753">
    <property type="protein sequence ID" value="JAD33142.1"/>
    <property type="molecule type" value="Transcribed_RNA"/>
</dbReference>
<reference evidence="1" key="2">
    <citation type="journal article" date="2015" name="Data Brief">
        <title>Shoot transcriptome of the giant reed, Arundo donax.</title>
        <authorList>
            <person name="Barrero R.A."/>
            <person name="Guerrero F.D."/>
            <person name="Moolhuijzen P."/>
            <person name="Goolsby J.A."/>
            <person name="Tidwell J."/>
            <person name="Bellgard S.E."/>
            <person name="Bellgard M.I."/>
        </authorList>
    </citation>
    <scope>NUCLEOTIDE SEQUENCE</scope>
    <source>
        <tissue evidence="1">Shoot tissue taken approximately 20 cm above the soil surface</tissue>
    </source>
</reference>
<reference evidence="1" key="1">
    <citation type="submission" date="2014-09" db="EMBL/GenBank/DDBJ databases">
        <authorList>
            <person name="Magalhaes I.L.F."/>
            <person name="Oliveira U."/>
            <person name="Santos F.R."/>
            <person name="Vidigal T.H.D.A."/>
            <person name="Brescovit A.D."/>
            <person name="Santos A.J."/>
        </authorList>
    </citation>
    <scope>NUCLEOTIDE SEQUENCE</scope>
    <source>
        <tissue evidence="1">Shoot tissue taken approximately 20 cm above the soil surface</tissue>
    </source>
</reference>
<dbReference type="AlphaFoldDB" id="A0A0A8ZE69"/>
<accession>A0A0A8ZE69</accession>
<name>A0A0A8ZE69_ARUDO</name>
<organism evidence="1">
    <name type="scientific">Arundo donax</name>
    <name type="common">Giant reed</name>
    <name type="synonym">Donax arundinaceus</name>
    <dbReference type="NCBI Taxonomy" id="35708"/>
    <lineage>
        <taxon>Eukaryota</taxon>
        <taxon>Viridiplantae</taxon>
        <taxon>Streptophyta</taxon>
        <taxon>Embryophyta</taxon>
        <taxon>Tracheophyta</taxon>
        <taxon>Spermatophyta</taxon>
        <taxon>Magnoliopsida</taxon>
        <taxon>Liliopsida</taxon>
        <taxon>Poales</taxon>
        <taxon>Poaceae</taxon>
        <taxon>PACMAD clade</taxon>
        <taxon>Arundinoideae</taxon>
        <taxon>Arundineae</taxon>
        <taxon>Arundo</taxon>
    </lineage>
</organism>
<protein>
    <submittedName>
        <fullName evidence="1">Uncharacterized protein</fullName>
    </submittedName>
</protein>
<proteinExistence type="predicted"/>
<sequence length="91" mass="10782">MSCRHPSAVQLGSFFRRECQEQLSQRTRRTPSGHQLRCHQWTRRTMSGHQLRCRPQRLGRPPWLHRPSLVVFRSSCLQYRLINCCFGMSVA</sequence>